<protein>
    <recommendedName>
        <fullName evidence="4">Cys-tRNA(Pro)/Cys-tRNA(Cys) deacylase</fullName>
        <ecNumber evidence="4">4.2.-.-</ecNumber>
    </recommendedName>
</protein>
<dbReference type="GO" id="GO:0016829">
    <property type="term" value="F:lyase activity"/>
    <property type="evidence" value="ECO:0007669"/>
    <property type="project" value="UniProtKB-KW"/>
</dbReference>
<dbReference type="Gene3D" id="3.90.960.10">
    <property type="entry name" value="YbaK/aminoacyl-tRNA synthetase-associated domain"/>
    <property type="match status" value="1"/>
</dbReference>
<accession>A0A0H2UTS6</accession>
<dbReference type="AlphaFoldDB" id="A0A0H2UTS6"/>
<proteinExistence type="inferred from homology"/>
<keyword evidence="3 4" id="KW-0456">Lyase</keyword>
<organism evidence="6 7">
    <name type="scientific">Streptococcus pyogenes serotype M3 (strain ATCC BAA-595 / MGAS315)</name>
    <dbReference type="NCBI Taxonomy" id="198466"/>
    <lineage>
        <taxon>Bacteria</taxon>
        <taxon>Bacillati</taxon>
        <taxon>Bacillota</taxon>
        <taxon>Bacilli</taxon>
        <taxon>Lactobacillales</taxon>
        <taxon>Streptococcaceae</taxon>
        <taxon>Streptococcus</taxon>
    </lineage>
</organism>
<dbReference type="InterPro" id="IPR036754">
    <property type="entry name" value="YbaK/aa-tRNA-synt-asso_dom_sf"/>
</dbReference>
<dbReference type="CDD" id="cd00002">
    <property type="entry name" value="YbaK_deacylase"/>
    <property type="match status" value="1"/>
</dbReference>
<gene>
    <name evidence="6" type="ordered locus">SpyM3_0423</name>
</gene>
<dbReference type="InterPro" id="IPR007214">
    <property type="entry name" value="YbaK/aa-tRNA-synth-assoc-dom"/>
</dbReference>
<dbReference type="GO" id="GO:0006412">
    <property type="term" value="P:translation"/>
    <property type="evidence" value="ECO:0007669"/>
    <property type="project" value="UniProtKB-KW"/>
</dbReference>
<dbReference type="GO" id="GO:0002161">
    <property type="term" value="F:aminoacyl-tRNA deacylase activity"/>
    <property type="evidence" value="ECO:0007669"/>
    <property type="project" value="InterPro"/>
</dbReference>
<dbReference type="Proteomes" id="UP000000564">
    <property type="component" value="Chromosome"/>
</dbReference>
<name>A0A0H2UTS6_STRP3</name>
<dbReference type="KEGG" id="spg:SpyM3_0423"/>
<dbReference type="PANTHER" id="PTHR30411:SF0">
    <property type="entry name" value="CYS-TRNA(PRO)_CYS-TRNA(CYS) DEACYLASE YBAK"/>
    <property type="match status" value="1"/>
</dbReference>
<reference evidence="6 7" key="1">
    <citation type="journal article" date="2002" name="Proc. Natl. Acad. Sci. U.S.A.">
        <title>Genome sequence of a serotype M3 strain of group A Streptococcus: phage-encoded toxins, the high-virulence phenotype, and clone emergence.</title>
        <authorList>
            <person name="Beres S.B."/>
            <person name="Sylva G.L."/>
            <person name="Barbian K.D."/>
            <person name="Lei B."/>
            <person name="Hoff J.S."/>
            <person name="Mammarella N.D."/>
            <person name="Liu M.Y."/>
            <person name="Smoot J.C."/>
            <person name="Porcella S.F."/>
            <person name="Parkins L.D."/>
            <person name="Campbell D.S."/>
            <person name="Smith T.M."/>
            <person name="McCormick J.K."/>
            <person name="Leung D.Y."/>
            <person name="Schlievert P.M."/>
            <person name="Musser J.M."/>
        </authorList>
    </citation>
    <scope>NUCLEOTIDE SEQUENCE [LARGE SCALE GENOMIC DNA]</scope>
    <source>
        <strain evidence="7">ATCC BAA-595 / MGAS315</strain>
    </source>
</reference>
<dbReference type="GeneID" id="69901191"/>
<evidence type="ECO:0000256" key="4">
    <source>
        <dbReference type="PIRNR" id="PIRNR006181"/>
    </source>
</evidence>
<dbReference type="Pfam" id="PF04073">
    <property type="entry name" value="tRNA_edit"/>
    <property type="match status" value="1"/>
</dbReference>
<dbReference type="InterPro" id="IPR004369">
    <property type="entry name" value="Prolyl-tRNA_editing_YbaK/EbsC"/>
</dbReference>
<keyword evidence="2 4" id="KW-0648">Protein biosynthesis</keyword>
<dbReference type="SUPFAM" id="SSF55826">
    <property type="entry name" value="YbaK/ProRS associated domain"/>
    <property type="match status" value="1"/>
</dbReference>
<evidence type="ECO:0000313" key="6">
    <source>
        <dbReference type="EMBL" id="AAM79030.1"/>
    </source>
</evidence>
<comment type="similarity">
    <text evidence="1 4">Belongs to the prolyl-tRNA editing family. YbaK/EbsC subfamily.</text>
</comment>
<sequence length="159" mass="17272">MAKKTKLKKTLVEQILDKANIAHQGLKLNALEGDFPDDLQPSDIYKTLALTGDQTGPLIGIIPLTEHLSEKQLAKVSGNKKVSMVPQKDLQKTTGYIHGANNPVGIRQKHSYPIFIDQTALEKGQIIVSAGEVGRSIKISSQALADFVGASFADLKKRK</sequence>
<dbReference type="HOGENOM" id="CLU_094875_3_2_9"/>
<dbReference type="SMR" id="A0A0H2UTS6"/>
<dbReference type="EMBL" id="AE014074">
    <property type="protein sequence ID" value="AAM79030.1"/>
    <property type="molecule type" value="Genomic_DNA"/>
</dbReference>
<dbReference type="RefSeq" id="WP_002990557.1">
    <property type="nucleotide sequence ID" value="NC_004070.1"/>
</dbReference>
<evidence type="ECO:0000313" key="7">
    <source>
        <dbReference type="Proteomes" id="UP000000564"/>
    </source>
</evidence>
<evidence type="ECO:0000256" key="1">
    <source>
        <dbReference type="ARBA" id="ARBA00009798"/>
    </source>
</evidence>
<dbReference type="EC" id="4.2.-.-" evidence="4"/>
<dbReference type="PIRSF" id="PIRSF006181">
    <property type="entry name" value="EbsC_YbaK"/>
    <property type="match status" value="1"/>
</dbReference>
<evidence type="ECO:0000256" key="3">
    <source>
        <dbReference type="ARBA" id="ARBA00023239"/>
    </source>
</evidence>
<evidence type="ECO:0000256" key="2">
    <source>
        <dbReference type="ARBA" id="ARBA00022917"/>
    </source>
</evidence>
<feature type="domain" description="YbaK/aminoacyl-tRNA synthetase-associated" evidence="5">
    <location>
        <begin position="40"/>
        <end position="147"/>
    </location>
</feature>
<dbReference type="PANTHER" id="PTHR30411">
    <property type="entry name" value="CYTOPLASMIC PROTEIN"/>
    <property type="match status" value="1"/>
</dbReference>
<evidence type="ECO:0000259" key="5">
    <source>
        <dbReference type="Pfam" id="PF04073"/>
    </source>
</evidence>